<sequence length="194" mass="21017">MRSPPARSKLGKEDLEYEAAPGRGGKVLLRAIRRDRRPIRDMQLADLEFGRERSARAMRGAILDTTTGHASSNPRQADYCAKSVRLSCSFRAALKPQLFAGFLAPFGCISLRPLPYVEHVSGRGVGGPLRPILASRVAATVHVGFSTSLRGNGLELAQRCSGKGPRGLIVDYGSVVHCPKVDVQLTMQRQPARG</sequence>
<reference evidence="1 2" key="1">
    <citation type="journal article" date="2024" name="Microbiol. Resour. Announc.">
        <title>Genome annotations for the ascomycete fungi Trichoderma harzianum, Trichoderma aggressivum, and Purpureocillium lilacinum.</title>
        <authorList>
            <person name="Beijen E.P.W."/>
            <person name="Ohm R.A."/>
        </authorList>
    </citation>
    <scope>NUCLEOTIDE SEQUENCE [LARGE SCALE GENOMIC DNA]</scope>
    <source>
        <strain evidence="1 2">CBS 150709</strain>
    </source>
</reference>
<keyword evidence="2" id="KW-1185">Reference proteome</keyword>
<evidence type="ECO:0000313" key="1">
    <source>
        <dbReference type="EMBL" id="KAK4073557.1"/>
    </source>
</evidence>
<proteinExistence type="predicted"/>
<name>A0ABR0BFF1_PURLI</name>
<gene>
    <name evidence="1" type="ORF">Purlil1_13019</name>
</gene>
<dbReference type="EMBL" id="JAWRVI010000157">
    <property type="protein sequence ID" value="KAK4073557.1"/>
    <property type="molecule type" value="Genomic_DNA"/>
</dbReference>
<dbReference type="Proteomes" id="UP001287286">
    <property type="component" value="Unassembled WGS sequence"/>
</dbReference>
<comment type="caution">
    <text evidence="1">The sequence shown here is derived from an EMBL/GenBank/DDBJ whole genome shotgun (WGS) entry which is preliminary data.</text>
</comment>
<accession>A0ABR0BFF1</accession>
<evidence type="ECO:0000313" key="2">
    <source>
        <dbReference type="Proteomes" id="UP001287286"/>
    </source>
</evidence>
<protein>
    <submittedName>
        <fullName evidence="1">Uncharacterized protein</fullName>
    </submittedName>
</protein>
<organism evidence="1 2">
    <name type="scientific">Purpureocillium lilacinum</name>
    <name type="common">Paecilomyces lilacinus</name>
    <dbReference type="NCBI Taxonomy" id="33203"/>
    <lineage>
        <taxon>Eukaryota</taxon>
        <taxon>Fungi</taxon>
        <taxon>Dikarya</taxon>
        <taxon>Ascomycota</taxon>
        <taxon>Pezizomycotina</taxon>
        <taxon>Sordariomycetes</taxon>
        <taxon>Hypocreomycetidae</taxon>
        <taxon>Hypocreales</taxon>
        <taxon>Ophiocordycipitaceae</taxon>
        <taxon>Purpureocillium</taxon>
    </lineage>
</organism>